<feature type="region of interest" description="Disordered" evidence="1">
    <location>
        <begin position="214"/>
        <end position="239"/>
    </location>
</feature>
<organism evidence="2 3">
    <name type="scientific">Dyella koreensis</name>
    <dbReference type="NCBI Taxonomy" id="311235"/>
    <lineage>
        <taxon>Bacteria</taxon>
        <taxon>Pseudomonadati</taxon>
        <taxon>Pseudomonadota</taxon>
        <taxon>Gammaproteobacteria</taxon>
        <taxon>Lysobacterales</taxon>
        <taxon>Rhodanobacteraceae</taxon>
        <taxon>Dyella</taxon>
    </lineage>
</organism>
<evidence type="ECO:0000313" key="3">
    <source>
        <dbReference type="Proteomes" id="UP001620408"/>
    </source>
</evidence>
<gene>
    <name evidence="2" type="ORF">ISS97_15225</name>
</gene>
<sequence>MGKVKVPSIQHAAGIWDANPSRIAKKLLHLANKSPPFSYANLYKLASDLMRRGVPYEQVVAAASGIRLPLARKNYLEILPLLRDYAISAGNVVVNDVVPRPYVIGRDLRILVNPPFMYFRDEEAHLPWFVFWKTNLFNESRLRLFVTMLREVFKQDPDIDDASLHLAVCSADPLEGRRVLQILDTSEIPSLSRPERDEMLGIFAAGYAQAVQAQIEGRSPTQDSEGDRDDAGDQFDLFA</sequence>
<evidence type="ECO:0000313" key="2">
    <source>
        <dbReference type="EMBL" id="MFK2918625.1"/>
    </source>
</evidence>
<name>A0ABW8K6W0_9GAMM</name>
<comment type="caution">
    <text evidence="2">The sequence shown here is derived from an EMBL/GenBank/DDBJ whole genome shotgun (WGS) entry which is preliminary data.</text>
</comment>
<dbReference type="EMBL" id="JADIKD010000011">
    <property type="protein sequence ID" value="MFK2918625.1"/>
    <property type="molecule type" value="Genomic_DNA"/>
</dbReference>
<reference evidence="2 3" key="1">
    <citation type="submission" date="2020-10" db="EMBL/GenBank/DDBJ databases">
        <title>Phylogeny of dyella-like bacteria.</title>
        <authorList>
            <person name="Fu J."/>
        </authorList>
    </citation>
    <scope>NUCLEOTIDE SEQUENCE [LARGE SCALE GENOMIC DNA]</scope>
    <source>
        <strain evidence="2 3">BB4</strain>
    </source>
</reference>
<keyword evidence="3" id="KW-1185">Reference proteome</keyword>
<dbReference type="Proteomes" id="UP001620408">
    <property type="component" value="Unassembled WGS sequence"/>
</dbReference>
<proteinExistence type="predicted"/>
<dbReference type="RefSeq" id="WP_379985565.1">
    <property type="nucleotide sequence ID" value="NZ_JADIKD010000011.1"/>
</dbReference>
<accession>A0ABW8K6W0</accession>
<evidence type="ECO:0000256" key="1">
    <source>
        <dbReference type="SAM" id="MobiDB-lite"/>
    </source>
</evidence>
<protein>
    <submittedName>
        <fullName evidence="2">Uncharacterized protein</fullName>
    </submittedName>
</protein>
<feature type="compositionally biased region" description="Acidic residues" evidence="1">
    <location>
        <begin position="224"/>
        <end position="233"/>
    </location>
</feature>